<evidence type="ECO:0000313" key="2">
    <source>
        <dbReference type="EMBL" id="KAL0569528.1"/>
    </source>
</evidence>
<comment type="caution">
    <text evidence="2">The sequence shown here is derived from an EMBL/GenBank/DDBJ whole genome shotgun (WGS) entry which is preliminary data.</text>
</comment>
<name>A0ABR3F2S8_9AGAR</name>
<evidence type="ECO:0000259" key="1">
    <source>
        <dbReference type="PROSITE" id="PS50404"/>
    </source>
</evidence>
<dbReference type="Pfam" id="PF13417">
    <property type="entry name" value="GST_N_3"/>
    <property type="match status" value="1"/>
</dbReference>
<dbReference type="PROSITE" id="PS50404">
    <property type="entry name" value="GST_NTER"/>
    <property type="match status" value="1"/>
</dbReference>
<sequence>MITLYDLGPVYFEDKGLSPYVRTIRYSFSPLSSNLSSPTIFPRFALNYKKIPYKDIQIPISEVKSTAKSVGAPPTSTKPDGSPKYTVPFIYDSTTGKLVSDSFLIAEYLDEAYPDTPRIVPLGMRVLQAIFCQTMVSAFVPIYPAIQPATEAQWMPKEFVEDLVRLDSRRSTASALSVEEEAAAWGQTRAALGEIALAYGTRAAEDSAFVMGGSTPTYADIAFTSFLWWVRTVYGEDSEIWGGIGGVGEGIIGKLCQDTLAHCKE</sequence>
<keyword evidence="3" id="KW-1185">Reference proteome</keyword>
<gene>
    <name evidence="2" type="ORF">V5O48_012440</name>
</gene>
<accession>A0ABR3F2S8</accession>
<dbReference type="InterPro" id="IPR004045">
    <property type="entry name" value="Glutathione_S-Trfase_N"/>
</dbReference>
<evidence type="ECO:0000313" key="3">
    <source>
        <dbReference type="Proteomes" id="UP001465976"/>
    </source>
</evidence>
<proteinExistence type="predicted"/>
<reference evidence="2 3" key="1">
    <citation type="submission" date="2024-02" db="EMBL/GenBank/DDBJ databases">
        <title>A draft genome for the cacao thread blight pathogen Marasmius crinis-equi.</title>
        <authorList>
            <person name="Cohen S.P."/>
            <person name="Baruah I.K."/>
            <person name="Amoako-Attah I."/>
            <person name="Bukari Y."/>
            <person name="Meinhardt L.W."/>
            <person name="Bailey B.A."/>
        </authorList>
    </citation>
    <scope>NUCLEOTIDE SEQUENCE [LARGE SCALE GENOMIC DNA]</scope>
    <source>
        <strain evidence="2 3">GH-76</strain>
    </source>
</reference>
<dbReference type="SUPFAM" id="SSF52833">
    <property type="entry name" value="Thioredoxin-like"/>
    <property type="match status" value="1"/>
</dbReference>
<organism evidence="2 3">
    <name type="scientific">Marasmius crinis-equi</name>
    <dbReference type="NCBI Taxonomy" id="585013"/>
    <lineage>
        <taxon>Eukaryota</taxon>
        <taxon>Fungi</taxon>
        <taxon>Dikarya</taxon>
        <taxon>Basidiomycota</taxon>
        <taxon>Agaricomycotina</taxon>
        <taxon>Agaricomycetes</taxon>
        <taxon>Agaricomycetidae</taxon>
        <taxon>Agaricales</taxon>
        <taxon>Marasmiineae</taxon>
        <taxon>Marasmiaceae</taxon>
        <taxon>Marasmius</taxon>
    </lineage>
</organism>
<dbReference type="Gene3D" id="1.20.1050.10">
    <property type="match status" value="1"/>
</dbReference>
<dbReference type="EMBL" id="JBAHYK010001099">
    <property type="protein sequence ID" value="KAL0569528.1"/>
    <property type="molecule type" value="Genomic_DNA"/>
</dbReference>
<dbReference type="Gene3D" id="3.40.30.10">
    <property type="entry name" value="Glutaredoxin"/>
    <property type="match status" value="1"/>
</dbReference>
<dbReference type="Proteomes" id="UP001465976">
    <property type="component" value="Unassembled WGS sequence"/>
</dbReference>
<protein>
    <recommendedName>
        <fullName evidence="1">GST N-terminal domain-containing protein</fullName>
    </recommendedName>
</protein>
<feature type="domain" description="GST N-terminal" evidence="1">
    <location>
        <begin position="26"/>
        <end position="117"/>
    </location>
</feature>
<dbReference type="InterPro" id="IPR036249">
    <property type="entry name" value="Thioredoxin-like_sf"/>
</dbReference>
<dbReference type="Pfam" id="PF22041">
    <property type="entry name" value="GST_C_7"/>
    <property type="match status" value="1"/>
</dbReference>
<dbReference type="InterPro" id="IPR054416">
    <property type="entry name" value="GST_UstS-like_C"/>
</dbReference>